<feature type="transmembrane region" description="Helical" evidence="1">
    <location>
        <begin position="107"/>
        <end position="130"/>
    </location>
</feature>
<reference evidence="2 3" key="1">
    <citation type="journal article" date="2016" name="Sci. Rep.">
        <title>The Dendrobium catenatum Lindl. genome sequence provides insights into polysaccharide synthase, floral development and adaptive evolution.</title>
        <authorList>
            <person name="Zhang G.Q."/>
            <person name="Xu Q."/>
            <person name="Bian C."/>
            <person name="Tsai W.C."/>
            <person name="Yeh C.M."/>
            <person name="Liu K.W."/>
            <person name="Yoshida K."/>
            <person name="Zhang L.S."/>
            <person name="Chang S.B."/>
            <person name="Chen F."/>
            <person name="Shi Y."/>
            <person name="Su Y.Y."/>
            <person name="Zhang Y.Q."/>
            <person name="Chen L.J."/>
            <person name="Yin Y."/>
            <person name="Lin M."/>
            <person name="Huang H."/>
            <person name="Deng H."/>
            <person name="Wang Z.W."/>
            <person name="Zhu S.L."/>
            <person name="Zhao X."/>
            <person name="Deng C."/>
            <person name="Niu S.C."/>
            <person name="Huang J."/>
            <person name="Wang M."/>
            <person name="Liu G.H."/>
            <person name="Yang H.J."/>
            <person name="Xiao X.J."/>
            <person name="Hsiao Y.Y."/>
            <person name="Wu W.L."/>
            <person name="Chen Y.Y."/>
            <person name="Mitsuda N."/>
            <person name="Ohme-Takagi M."/>
            <person name="Luo Y.B."/>
            <person name="Van de Peer Y."/>
            <person name="Liu Z.J."/>
        </authorList>
    </citation>
    <scope>NUCLEOTIDE SEQUENCE [LARGE SCALE GENOMIC DNA]</scope>
    <source>
        <tissue evidence="2">The whole plant</tissue>
    </source>
</reference>
<gene>
    <name evidence="2" type="ORF">MA16_Dca026309</name>
</gene>
<keyword evidence="1" id="KW-0812">Transmembrane</keyword>
<keyword evidence="1" id="KW-1133">Transmembrane helix</keyword>
<evidence type="ECO:0000313" key="3">
    <source>
        <dbReference type="Proteomes" id="UP000233837"/>
    </source>
</evidence>
<name>A0A2I0X9V5_9ASPA</name>
<keyword evidence="1" id="KW-0472">Membrane</keyword>
<dbReference type="Proteomes" id="UP000233837">
    <property type="component" value="Unassembled WGS sequence"/>
</dbReference>
<feature type="transmembrane region" description="Helical" evidence="1">
    <location>
        <begin position="46"/>
        <end position="66"/>
    </location>
</feature>
<proteinExistence type="predicted"/>
<keyword evidence="3" id="KW-1185">Reference proteome</keyword>
<reference evidence="2 3" key="2">
    <citation type="journal article" date="2017" name="Nature">
        <title>The Apostasia genome and the evolution of orchids.</title>
        <authorList>
            <person name="Zhang G.Q."/>
            <person name="Liu K.W."/>
            <person name="Li Z."/>
            <person name="Lohaus R."/>
            <person name="Hsiao Y.Y."/>
            <person name="Niu S.C."/>
            <person name="Wang J.Y."/>
            <person name="Lin Y.C."/>
            <person name="Xu Q."/>
            <person name="Chen L.J."/>
            <person name="Yoshida K."/>
            <person name="Fujiwara S."/>
            <person name="Wang Z.W."/>
            <person name="Zhang Y.Q."/>
            <person name="Mitsuda N."/>
            <person name="Wang M."/>
            <person name="Liu G.H."/>
            <person name="Pecoraro L."/>
            <person name="Huang H.X."/>
            <person name="Xiao X.J."/>
            <person name="Lin M."/>
            <person name="Wu X.Y."/>
            <person name="Wu W.L."/>
            <person name="Chen Y.Y."/>
            <person name="Chang S.B."/>
            <person name="Sakamoto S."/>
            <person name="Ohme-Takagi M."/>
            <person name="Yagi M."/>
            <person name="Zeng S.J."/>
            <person name="Shen C.Y."/>
            <person name="Yeh C.M."/>
            <person name="Luo Y.B."/>
            <person name="Tsai W.C."/>
            <person name="Van de Peer Y."/>
            <person name="Liu Z.J."/>
        </authorList>
    </citation>
    <scope>NUCLEOTIDE SEQUENCE [LARGE SCALE GENOMIC DNA]</scope>
    <source>
        <tissue evidence="2">The whole plant</tissue>
    </source>
</reference>
<sequence length="131" mass="15133">MIKLLIEVLDLYSPWMFFGSPWMFFGQPKDFAFFLKSESWLISMELILRTLVLFFYRLFGFVFSIIRCSFFSWRDCDDKGPVLHLGRGSAINFCELMASSGVLHNSGVLQVLLAAAPFASILCYFFIVWVV</sequence>
<protein>
    <submittedName>
        <fullName evidence="2">Uncharacterized protein</fullName>
    </submittedName>
</protein>
<dbReference type="EMBL" id="KZ502037">
    <property type="protein sequence ID" value="PKU84676.1"/>
    <property type="molecule type" value="Genomic_DNA"/>
</dbReference>
<accession>A0A2I0X9V5</accession>
<evidence type="ECO:0000313" key="2">
    <source>
        <dbReference type="EMBL" id="PKU84676.1"/>
    </source>
</evidence>
<evidence type="ECO:0000256" key="1">
    <source>
        <dbReference type="SAM" id="Phobius"/>
    </source>
</evidence>
<organism evidence="2 3">
    <name type="scientific">Dendrobium catenatum</name>
    <dbReference type="NCBI Taxonomy" id="906689"/>
    <lineage>
        <taxon>Eukaryota</taxon>
        <taxon>Viridiplantae</taxon>
        <taxon>Streptophyta</taxon>
        <taxon>Embryophyta</taxon>
        <taxon>Tracheophyta</taxon>
        <taxon>Spermatophyta</taxon>
        <taxon>Magnoliopsida</taxon>
        <taxon>Liliopsida</taxon>
        <taxon>Asparagales</taxon>
        <taxon>Orchidaceae</taxon>
        <taxon>Epidendroideae</taxon>
        <taxon>Malaxideae</taxon>
        <taxon>Dendrobiinae</taxon>
        <taxon>Dendrobium</taxon>
    </lineage>
</organism>
<dbReference type="AlphaFoldDB" id="A0A2I0X9V5"/>